<dbReference type="STRING" id="49012.A0A0F7RVP3"/>
<evidence type="ECO:0000256" key="1">
    <source>
        <dbReference type="SAM" id="MobiDB-lite"/>
    </source>
</evidence>
<evidence type="ECO:0000313" key="2">
    <source>
        <dbReference type="EMBL" id="CDR98827.1"/>
    </source>
</evidence>
<dbReference type="AlphaFoldDB" id="A0A0F7RVP3"/>
<gene>
    <name evidence="2" type="primary">SSCI07580.1</name>
    <name evidence="3" type="ORF">SPSC_04690</name>
</gene>
<accession>A0A0F7RVP3</accession>
<feature type="region of interest" description="Disordered" evidence="1">
    <location>
        <begin position="90"/>
        <end position="124"/>
    </location>
</feature>
<dbReference type="SUPFAM" id="SSF48371">
    <property type="entry name" value="ARM repeat"/>
    <property type="match status" value="1"/>
</dbReference>
<keyword evidence="4" id="KW-1185">Reference proteome</keyword>
<feature type="region of interest" description="Disordered" evidence="1">
    <location>
        <begin position="12"/>
        <end position="35"/>
    </location>
</feature>
<sequence>MLHQIPASNHFDPFHFASSSPEKAAPPSYVATRPNPYTVKSQNTLYYTSHRSTAQSFPLDPRLTTVTASTTSALGQQSSIDSLYSSLEAANSSPRCSSKPPQPSSVGKYPKLTMVKPKSRPVQSLTSSVELATAAKRLSCVSTASAAASKRRKNVVEAGKQQTKVATCHTGSPRSRSQSHPRSASRSPILAVSLESAKRSQPAIKQRSKLVLPKITIRPPTPEPQPSFNHLFQKDGSESNVNSAPVHMDGLLSDLGADMSKVEDDIDNILSKYFDIRRSAQAVSIELLRSIASSMSRLYCAVEQPDSQLGQLKLRAISSHLFKHTVTGFIHLLEDVLAPYAAASNLALVSTKLLQDFDKATDWCCRVFDGPTLAQQSLKHGDLFLNVLNAELGLILDRGLARSDMQNKLALPGKGSAFSQCLQTMALDDDDVSARPGGSAWLHRLELRKQYAQAGDKADEFAGMNVVRFVGQLVIHQVISVEVLDKWLDRFLVNTVYLGIPSMWEIECACALLITVGATLDRKPDASDEGVAAMDSAAFSSTDKEGEQAISDARTGDTEGLAILNKAMDRIDHLIIEQQISQQAREWLIELRNLRERGWRNREDDLDSLKDCYSSN</sequence>
<feature type="compositionally biased region" description="Low complexity" evidence="1">
    <location>
        <begin position="17"/>
        <end position="28"/>
    </location>
</feature>
<reference evidence="2" key="2">
    <citation type="submission" date="2014-06" db="EMBL/GenBank/DDBJ databases">
        <authorList>
            <person name="Berkman J.Paul."/>
        </authorList>
    </citation>
    <scope>NUCLEOTIDE SEQUENCE [LARGE SCALE GENOMIC DNA]</scope>
</reference>
<evidence type="ECO:0000313" key="3">
    <source>
        <dbReference type="EMBL" id="CDU24857.1"/>
    </source>
</evidence>
<protein>
    <submittedName>
        <fullName evidence="2">Uncharacterized protein</fullName>
    </submittedName>
</protein>
<dbReference type="Proteomes" id="UP000242770">
    <property type="component" value="Unassembled WGS sequence"/>
</dbReference>
<reference evidence="3" key="3">
    <citation type="submission" date="2014-06" db="EMBL/GenBank/DDBJ databases">
        <authorList>
            <person name="Ju J."/>
            <person name="Zhang J."/>
        </authorList>
    </citation>
    <scope>NUCLEOTIDE SEQUENCE</scope>
    <source>
        <strain evidence="3">SscI8</strain>
    </source>
</reference>
<proteinExistence type="predicted"/>
<feature type="compositionally biased region" description="Low complexity" evidence="1">
    <location>
        <begin position="172"/>
        <end position="188"/>
    </location>
</feature>
<dbReference type="Gene3D" id="1.25.40.180">
    <property type="match status" value="1"/>
</dbReference>
<dbReference type="OrthoDB" id="3354034at2759"/>
<dbReference type="InterPro" id="IPR016024">
    <property type="entry name" value="ARM-type_fold"/>
</dbReference>
<evidence type="ECO:0000313" key="4">
    <source>
        <dbReference type="Proteomes" id="UP000242770"/>
    </source>
</evidence>
<dbReference type="EMBL" id="LK056681">
    <property type="protein sequence ID" value="CDU24857.1"/>
    <property type="molecule type" value="Genomic_DNA"/>
</dbReference>
<name>A0A0F7RVP3_9BASI</name>
<organism evidence="2 4">
    <name type="scientific">Sporisorium scitamineum</name>
    <dbReference type="NCBI Taxonomy" id="49012"/>
    <lineage>
        <taxon>Eukaryota</taxon>
        <taxon>Fungi</taxon>
        <taxon>Dikarya</taxon>
        <taxon>Basidiomycota</taxon>
        <taxon>Ustilaginomycotina</taxon>
        <taxon>Ustilaginomycetes</taxon>
        <taxon>Ustilaginales</taxon>
        <taxon>Ustilaginaceae</taxon>
        <taxon>Sporisorium</taxon>
    </lineage>
</organism>
<dbReference type="EMBL" id="CCFA01000391">
    <property type="protein sequence ID" value="CDR98827.1"/>
    <property type="molecule type" value="Genomic_DNA"/>
</dbReference>
<reference evidence="4" key="1">
    <citation type="submission" date="2014-06" db="EMBL/GenBank/DDBJ databases">
        <authorList>
            <person name="Berkman P.J."/>
        </authorList>
    </citation>
    <scope>NUCLEOTIDE SEQUENCE [LARGE SCALE GENOMIC DNA]</scope>
</reference>
<feature type="region of interest" description="Disordered" evidence="1">
    <location>
        <begin position="146"/>
        <end position="188"/>
    </location>
</feature>